<dbReference type="PRINTS" id="PR00984">
    <property type="entry name" value="TRNASYNTHILE"/>
</dbReference>
<evidence type="ECO:0000256" key="11">
    <source>
        <dbReference type="ARBA" id="ARBA00069879"/>
    </source>
</evidence>
<keyword evidence="8 13" id="KW-0030">Aminoacyl-tRNA synthetase</keyword>
<evidence type="ECO:0000259" key="14">
    <source>
        <dbReference type="Pfam" id="PF00133"/>
    </source>
</evidence>
<evidence type="ECO:0000256" key="1">
    <source>
        <dbReference type="ARBA" id="ARBA00004496"/>
    </source>
</evidence>
<dbReference type="GO" id="GO:1990825">
    <property type="term" value="F:sequence-specific mRNA binding"/>
    <property type="evidence" value="ECO:0007669"/>
    <property type="project" value="EnsemblFungi"/>
</dbReference>
<proteinExistence type="inferred from homology"/>
<evidence type="ECO:0000256" key="8">
    <source>
        <dbReference type="ARBA" id="ARBA00023146"/>
    </source>
</evidence>
<evidence type="ECO:0000313" key="16">
    <source>
        <dbReference type="EMBL" id="PJF18388.1"/>
    </source>
</evidence>
<evidence type="ECO:0000256" key="7">
    <source>
        <dbReference type="ARBA" id="ARBA00022917"/>
    </source>
</evidence>
<evidence type="ECO:0000256" key="9">
    <source>
        <dbReference type="ARBA" id="ARBA00032665"/>
    </source>
</evidence>
<dbReference type="InterPro" id="IPR014729">
    <property type="entry name" value="Rossmann-like_a/b/a_fold"/>
</dbReference>
<dbReference type="EC" id="6.1.1.5" evidence="3"/>
<dbReference type="Gene3D" id="3.40.50.620">
    <property type="entry name" value="HUPs"/>
    <property type="match status" value="2"/>
</dbReference>
<comment type="similarity">
    <text evidence="2 13">Belongs to the class-I aminoacyl-tRNA synthetase family.</text>
</comment>
<dbReference type="SUPFAM" id="SSF50677">
    <property type="entry name" value="ValRS/IleRS/LeuRS editing domain"/>
    <property type="match status" value="1"/>
</dbReference>
<organism evidence="16 17">
    <name type="scientific">Paramicrosporidium saccamoebae</name>
    <dbReference type="NCBI Taxonomy" id="1246581"/>
    <lineage>
        <taxon>Eukaryota</taxon>
        <taxon>Fungi</taxon>
        <taxon>Fungi incertae sedis</taxon>
        <taxon>Cryptomycota</taxon>
        <taxon>Cryptomycota incertae sedis</taxon>
        <taxon>Paramicrosporidium</taxon>
    </lineage>
</organism>
<dbReference type="OrthoDB" id="1706657at2759"/>
<reference evidence="16 17" key="1">
    <citation type="submission" date="2016-10" db="EMBL/GenBank/DDBJ databases">
        <title>The genome of Paramicrosporidium saccamoebae is the missing link in understanding Cryptomycota and Microsporidia evolution.</title>
        <authorList>
            <person name="Quandt C.A."/>
            <person name="Beaudet D."/>
            <person name="Corsaro D."/>
            <person name="Michel R."/>
            <person name="Corradi N."/>
            <person name="James T."/>
        </authorList>
    </citation>
    <scope>NUCLEOTIDE SEQUENCE [LARGE SCALE GENOMIC DNA]</scope>
    <source>
        <strain evidence="16 17">KSL3</strain>
    </source>
</reference>
<accession>A0A2H9TKV0</accession>
<dbReference type="InterPro" id="IPR002301">
    <property type="entry name" value="Ile-tRNA-ligase"/>
</dbReference>
<dbReference type="STRING" id="1246581.A0A2H9TKV0"/>
<evidence type="ECO:0000256" key="13">
    <source>
        <dbReference type="RuleBase" id="RU363035"/>
    </source>
</evidence>
<comment type="subcellular location">
    <subcellularLocation>
        <location evidence="1">Cytoplasm</location>
    </subcellularLocation>
</comment>
<dbReference type="GO" id="GO:0005829">
    <property type="term" value="C:cytosol"/>
    <property type="evidence" value="ECO:0007669"/>
    <property type="project" value="EnsemblFungi"/>
</dbReference>
<comment type="caution">
    <text evidence="16">The sequence shown here is derived from an EMBL/GenBank/DDBJ whole genome shotgun (WGS) entry which is preliminary data.</text>
</comment>
<keyword evidence="5 13" id="KW-0547">Nucleotide-binding</keyword>
<dbReference type="InterPro" id="IPR009080">
    <property type="entry name" value="tRNAsynth_Ia_anticodon-bd"/>
</dbReference>
<feature type="domain" description="Methionyl/Valyl/Leucyl/Isoleucyl-tRNA synthetase anticodon-binding" evidence="15">
    <location>
        <begin position="705"/>
        <end position="860"/>
    </location>
</feature>
<evidence type="ECO:0000259" key="15">
    <source>
        <dbReference type="Pfam" id="PF08264"/>
    </source>
</evidence>
<dbReference type="AlphaFoldDB" id="A0A2H9TKV0"/>
<keyword evidence="6 13" id="KW-0067">ATP-binding</keyword>
<dbReference type="Proteomes" id="UP000240830">
    <property type="component" value="Unassembled WGS sequence"/>
</dbReference>
<dbReference type="EMBL" id="MTSL01000126">
    <property type="protein sequence ID" value="PJF18388.1"/>
    <property type="molecule type" value="Genomic_DNA"/>
</dbReference>
<dbReference type="InterPro" id="IPR009008">
    <property type="entry name" value="Val/Leu/Ile-tRNA-synth_edit"/>
</dbReference>
<dbReference type="Pfam" id="PF00133">
    <property type="entry name" value="tRNA-synt_1"/>
    <property type="match status" value="1"/>
</dbReference>
<dbReference type="FunFam" id="3.40.50.620:FF:000133">
    <property type="entry name" value="Isoleucyl-tRNA synthetase, cytoplasmic"/>
    <property type="match status" value="1"/>
</dbReference>
<comment type="catalytic activity">
    <reaction evidence="10">
        <text>tRNA(Ile) + L-isoleucine + ATP = L-isoleucyl-tRNA(Ile) + AMP + diphosphate</text>
        <dbReference type="Rhea" id="RHEA:11060"/>
        <dbReference type="Rhea" id="RHEA-COMP:9666"/>
        <dbReference type="Rhea" id="RHEA-COMP:9695"/>
        <dbReference type="ChEBI" id="CHEBI:30616"/>
        <dbReference type="ChEBI" id="CHEBI:33019"/>
        <dbReference type="ChEBI" id="CHEBI:58045"/>
        <dbReference type="ChEBI" id="CHEBI:78442"/>
        <dbReference type="ChEBI" id="CHEBI:78528"/>
        <dbReference type="ChEBI" id="CHEBI:456215"/>
        <dbReference type="EC" id="6.1.1.5"/>
    </reaction>
</comment>
<dbReference type="NCBIfam" id="TIGR00392">
    <property type="entry name" value="ileS"/>
    <property type="match status" value="1"/>
</dbReference>
<gene>
    <name evidence="16" type="ORF">PSACC_01783</name>
</gene>
<dbReference type="GO" id="GO:0002161">
    <property type="term" value="F:aminoacyl-tRNA deacylase activity"/>
    <property type="evidence" value="ECO:0007669"/>
    <property type="project" value="InterPro"/>
</dbReference>
<dbReference type="InterPro" id="IPR023586">
    <property type="entry name" value="Ile-tRNA-ligase_type2"/>
</dbReference>
<dbReference type="Gene3D" id="1.10.730.10">
    <property type="entry name" value="Isoleucyl-tRNA Synthetase, Domain 1"/>
    <property type="match status" value="1"/>
</dbReference>
<keyword evidence="4 13" id="KW-0436">Ligase</keyword>
<evidence type="ECO:0000256" key="3">
    <source>
        <dbReference type="ARBA" id="ARBA00013165"/>
    </source>
</evidence>
<dbReference type="InterPro" id="IPR001412">
    <property type="entry name" value="aa-tRNA-synth_I_CS"/>
</dbReference>
<dbReference type="GO" id="GO:0006428">
    <property type="term" value="P:isoleucyl-tRNA aminoacylation"/>
    <property type="evidence" value="ECO:0007669"/>
    <property type="project" value="EnsemblFungi"/>
</dbReference>
<dbReference type="HAMAP" id="MF_02003">
    <property type="entry name" value="Ile_tRNA_synth_type2"/>
    <property type="match status" value="1"/>
</dbReference>
<dbReference type="FunFam" id="1.10.730.10:FF:000004">
    <property type="entry name" value="Isoleucyl-tRNA synthetase, cytoplasmic"/>
    <property type="match status" value="1"/>
</dbReference>
<dbReference type="PANTHER" id="PTHR42780:SF1">
    <property type="entry name" value="ISOLEUCINE--TRNA LIGASE, CYTOPLASMIC"/>
    <property type="match status" value="1"/>
</dbReference>
<dbReference type="FunFam" id="3.40.50.620:FF:000023">
    <property type="entry name" value="Isoleucyl-tRNA synthetase,cytoplasmic"/>
    <property type="match status" value="1"/>
</dbReference>
<dbReference type="CDD" id="cd07961">
    <property type="entry name" value="Anticodon_Ia_Ile_ABEc"/>
    <property type="match status" value="1"/>
</dbReference>
<dbReference type="CDD" id="cd00818">
    <property type="entry name" value="IleRS_core"/>
    <property type="match status" value="1"/>
</dbReference>
<keyword evidence="17" id="KW-1185">Reference proteome</keyword>
<dbReference type="InterPro" id="IPR033709">
    <property type="entry name" value="Anticodon_Ile_ABEc"/>
</dbReference>
<evidence type="ECO:0000256" key="2">
    <source>
        <dbReference type="ARBA" id="ARBA00005594"/>
    </source>
</evidence>
<dbReference type="SUPFAM" id="SSF47323">
    <property type="entry name" value="Anticodon-binding domain of a subclass of class I aminoacyl-tRNA synthetases"/>
    <property type="match status" value="1"/>
</dbReference>
<evidence type="ECO:0000256" key="4">
    <source>
        <dbReference type="ARBA" id="ARBA00022598"/>
    </source>
</evidence>
<evidence type="ECO:0000256" key="5">
    <source>
        <dbReference type="ARBA" id="ARBA00022741"/>
    </source>
</evidence>
<keyword evidence="7 13" id="KW-0648">Protein biosynthesis</keyword>
<protein>
    <recommendedName>
        <fullName evidence="11">Isoleucine--tRNA ligase, cytoplasmic</fullName>
        <ecNumber evidence="3">6.1.1.5</ecNumber>
    </recommendedName>
    <alternativeName>
        <fullName evidence="9">Isoleucyl-tRNA synthetase</fullName>
    </alternativeName>
    <alternativeName>
        <fullName evidence="12">Probable isoleucine--tRNA ligase, cytoplasmic</fullName>
    </alternativeName>
</protein>
<dbReference type="Gene3D" id="3.90.740.10">
    <property type="entry name" value="Valyl/Leucyl/Isoleucyl-tRNA synthetase, editing domain"/>
    <property type="match status" value="1"/>
</dbReference>
<dbReference type="GO" id="GO:0000049">
    <property type="term" value="F:tRNA binding"/>
    <property type="evidence" value="ECO:0007669"/>
    <property type="project" value="InterPro"/>
</dbReference>
<dbReference type="GO" id="GO:0004822">
    <property type="term" value="F:isoleucine-tRNA ligase activity"/>
    <property type="evidence" value="ECO:0007669"/>
    <property type="project" value="UniProtKB-EC"/>
</dbReference>
<dbReference type="PANTHER" id="PTHR42780">
    <property type="entry name" value="SOLEUCYL-TRNA SYNTHETASE"/>
    <property type="match status" value="1"/>
</dbReference>
<dbReference type="GO" id="GO:0005524">
    <property type="term" value="F:ATP binding"/>
    <property type="evidence" value="ECO:0007669"/>
    <property type="project" value="UniProtKB-KW"/>
</dbReference>
<sequence>MSTDNAVASDASNLDRFDFPNEELKILKYWDEIDAFKTSLKLSEGRPLYTFLDGPPFATGLPHYGHLLTGAIKDIVTRYATLNGFHVERRFGWDCHGLPIEYEIDKKLGITGRADVQKMGIAAYNAECRSIVMRYSEEWEKTVRRSARWVDFQGDFKTMYPSFMESVWWVFQQLFAKGQIYRGFKVMPYSTACGTPLSNFEVALNYRDVQDPAVTVKLPLVDDQDTVLLIWTTTPWTLPSNLAVCAHPEMKYCYAQSPKDGKTYIVAETLIEGVMKSGGHEGYKVIKTVTGKELEGLKYVPILEFFESRQTEYPKTFSVVNDTFVTNDAGTGLVHMAPAFGEDDFNICLRYGITKETDVPCPIDDSGRFTAPITRYEGTLWQEANPGIIKELDGNGRIFHRGQITHSYPFCWRSDTPLIYRAIPCWFVRVGDIIPRLLAASAETLWVPEFVQEKRFHNWLSGARDWAISRNRYWGTPIPIWASEDFEEIVCIGSVAQLEELSGVSGITDLHRESVDHITIPSKLGKGVLKRVEEVLDCWFESGSVPYAQNHYPFESKEKFESSFPADFIAEGLDQTRGWFYTLTVIGVHLFDRVPFKNLIVNGLVLAADGKKMSKRLKNYPEPSSVFDGYGADALRLYMINSPVVRAETLRFREEGVRNIIRDVMLPWYNSYRFLATQMEVFQVETGAPFNFDPNVIHNRENTMDAWILASLQTLIKTVRAEMAAYRLYAVVPPLLKFIESLTNWYIRFNRRRLRGEAGAEELNTSLHVLFDVVYSFSIIMAPFAPFFSENLFQRLRNNVTQPKEIVDDRSVHFMSYPIVRDEYFNEDIERAFSRLQDVVERVRTMREARNIPLKTPLREITVLSTDPIFRADLESLRLYVEEELNVRALVLVEDEAAWGVQYRATPNFKLLGQRLKKDLSTVQKALATVPQSDLRTLMDTGKLTVAGHELTLEEVEVVRVVELPADSTRAVQCEREFIVLLDITIDQTLRDEGLARELVNRVQRLRKKAGLKATDEVQIHCQVSNDPDLATALEGQMAYLCKALKTGLTLGNVPSDGIVAQDDSDLGNGTVTLVLRQ</sequence>
<dbReference type="Pfam" id="PF19302">
    <property type="entry name" value="DUF5915"/>
    <property type="match status" value="1"/>
</dbReference>
<evidence type="ECO:0000256" key="12">
    <source>
        <dbReference type="ARBA" id="ARBA00072822"/>
    </source>
</evidence>
<dbReference type="InterPro" id="IPR013155">
    <property type="entry name" value="M/V/L/I-tRNA-synth_anticd-bd"/>
</dbReference>
<dbReference type="PROSITE" id="PS00178">
    <property type="entry name" value="AA_TRNA_LIGASE_I"/>
    <property type="match status" value="1"/>
</dbReference>
<evidence type="ECO:0000313" key="17">
    <source>
        <dbReference type="Proteomes" id="UP000240830"/>
    </source>
</evidence>
<dbReference type="SUPFAM" id="SSF52374">
    <property type="entry name" value="Nucleotidylyl transferase"/>
    <property type="match status" value="1"/>
</dbReference>
<evidence type="ECO:0000256" key="10">
    <source>
        <dbReference type="ARBA" id="ARBA00048359"/>
    </source>
</evidence>
<name>A0A2H9TKV0_9FUNG</name>
<evidence type="ECO:0000256" key="6">
    <source>
        <dbReference type="ARBA" id="ARBA00022840"/>
    </source>
</evidence>
<dbReference type="Pfam" id="PF08264">
    <property type="entry name" value="Anticodon_1"/>
    <property type="match status" value="1"/>
</dbReference>
<dbReference type="InterPro" id="IPR002300">
    <property type="entry name" value="aa-tRNA-synth_Ia"/>
</dbReference>
<feature type="domain" description="Aminoacyl-tRNA synthetase class Ia" evidence="14">
    <location>
        <begin position="25"/>
        <end position="650"/>
    </location>
</feature>